<evidence type="ECO:0000313" key="2">
    <source>
        <dbReference type="Proteomes" id="UP000823771"/>
    </source>
</evidence>
<dbReference type="InterPro" id="IPR029058">
    <property type="entry name" value="AB_hydrolase_fold"/>
</dbReference>
<dbReference type="EMBL" id="JADILZ010000054">
    <property type="protein sequence ID" value="MBO8478464.1"/>
    <property type="molecule type" value="Genomic_DNA"/>
</dbReference>
<evidence type="ECO:0000313" key="1">
    <source>
        <dbReference type="EMBL" id="MBO8478464.1"/>
    </source>
</evidence>
<dbReference type="AlphaFoldDB" id="A0A9D9IUX4"/>
<name>A0A9D9IUX4_9BACT</name>
<gene>
    <name evidence="1" type="ORF">IAB80_06230</name>
</gene>
<accession>A0A9D9IUX4</accession>
<dbReference type="SUPFAM" id="SSF53474">
    <property type="entry name" value="alpha/beta-Hydrolases"/>
    <property type="match status" value="1"/>
</dbReference>
<organism evidence="1 2">
    <name type="scientific">Candidatus Cryptobacteroides excrementipullorum</name>
    <dbReference type="NCBI Taxonomy" id="2840761"/>
    <lineage>
        <taxon>Bacteria</taxon>
        <taxon>Pseudomonadati</taxon>
        <taxon>Bacteroidota</taxon>
        <taxon>Bacteroidia</taxon>
        <taxon>Bacteroidales</taxon>
        <taxon>Candidatus Cryptobacteroides</taxon>
    </lineage>
</organism>
<sequence length="223" mass="25311">MTPVRNILYIHGMGGGGDSRIPSILKEHIGNALPSGCGFRLEVVVRTYSFDPCKAWGQISSWVEELRPVLIAGESLGSLNAIRICGLPHVLVSPSLNAPLYLGYLAPLTLIPGVTRLFDRIYRPKEGDRQRLHFVYGTLKKYRQLRREALANSPLNGSRDSFFAFFGRRDHYRRSGIVSVRTYRKYFGTSYALYDGTHFMEEEFVMSMLMPKIVELVFKESGR</sequence>
<dbReference type="Gene3D" id="3.40.50.1820">
    <property type="entry name" value="alpha/beta hydrolase"/>
    <property type="match status" value="1"/>
</dbReference>
<reference evidence="1" key="1">
    <citation type="submission" date="2020-10" db="EMBL/GenBank/DDBJ databases">
        <authorList>
            <person name="Gilroy R."/>
        </authorList>
    </citation>
    <scope>NUCLEOTIDE SEQUENCE</scope>
    <source>
        <strain evidence="1">2478</strain>
    </source>
</reference>
<comment type="caution">
    <text evidence="1">The sequence shown here is derived from an EMBL/GenBank/DDBJ whole genome shotgun (WGS) entry which is preliminary data.</text>
</comment>
<protein>
    <submittedName>
        <fullName evidence="1">Uncharacterized protein</fullName>
    </submittedName>
</protein>
<proteinExistence type="predicted"/>
<dbReference type="Proteomes" id="UP000823771">
    <property type="component" value="Unassembled WGS sequence"/>
</dbReference>
<reference evidence="1" key="2">
    <citation type="journal article" date="2021" name="PeerJ">
        <title>Extensive microbial diversity within the chicken gut microbiome revealed by metagenomics and culture.</title>
        <authorList>
            <person name="Gilroy R."/>
            <person name="Ravi A."/>
            <person name="Getino M."/>
            <person name="Pursley I."/>
            <person name="Horton D.L."/>
            <person name="Alikhan N.F."/>
            <person name="Baker D."/>
            <person name="Gharbi K."/>
            <person name="Hall N."/>
            <person name="Watson M."/>
            <person name="Adriaenssens E.M."/>
            <person name="Foster-Nyarko E."/>
            <person name="Jarju S."/>
            <person name="Secka A."/>
            <person name="Antonio M."/>
            <person name="Oren A."/>
            <person name="Chaudhuri R.R."/>
            <person name="La Ragione R."/>
            <person name="Hildebrand F."/>
            <person name="Pallen M.J."/>
        </authorList>
    </citation>
    <scope>NUCLEOTIDE SEQUENCE</scope>
    <source>
        <strain evidence="1">2478</strain>
    </source>
</reference>